<dbReference type="SUPFAM" id="SSF100950">
    <property type="entry name" value="NagB/RpiA/CoA transferase-like"/>
    <property type="match status" value="1"/>
</dbReference>
<comment type="caution">
    <text evidence="8">The sequence shown here is derived from an EMBL/GenBank/DDBJ whole genome shotgun (WGS) entry which is preliminary data.</text>
</comment>
<dbReference type="EMBL" id="LGCL01000019">
    <property type="protein sequence ID" value="KPL78298.1"/>
    <property type="molecule type" value="Genomic_DNA"/>
</dbReference>
<protein>
    <recommendedName>
        <fullName evidence="1">Lactose phosphotransferase system repressor</fullName>
    </recommendedName>
</protein>
<dbReference type="InterPro" id="IPR018356">
    <property type="entry name" value="Tscrpt_reg_HTH_DeoR_CS"/>
</dbReference>
<evidence type="ECO:0000256" key="4">
    <source>
        <dbReference type="ARBA" id="ARBA00023125"/>
    </source>
</evidence>
<evidence type="ECO:0000256" key="2">
    <source>
        <dbReference type="ARBA" id="ARBA00022491"/>
    </source>
</evidence>
<dbReference type="AlphaFoldDB" id="A0A0N8GNJ8"/>
<dbReference type="PRINTS" id="PR00037">
    <property type="entry name" value="HTHLACR"/>
</dbReference>
<gene>
    <name evidence="8" type="ORF">ADN00_07520</name>
</gene>
<dbReference type="InterPro" id="IPR037171">
    <property type="entry name" value="NagB/RpiA_transferase-like"/>
</dbReference>
<keyword evidence="3" id="KW-0805">Transcription regulation</keyword>
<dbReference type="InterPro" id="IPR036388">
    <property type="entry name" value="WH-like_DNA-bd_sf"/>
</dbReference>
<dbReference type="OrthoDB" id="9798651at2"/>
<evidence type="ECO:0000256" key="3">
    <source>
        <dbReference type="ARBA" id="ARBA00023015"/>
    </source>
</evidence>
<dbReference type="InterPro" id="IPR036390">
    <property type="entry name" value="WH_DNA-bd_sf"/>
</dbReference>
<keyword evidence="4" id="KW-0238">DNA-binding</keyword>
<dbReference type="GO" id="GO:0003677">
    <property type="term" value="F:DNA binding"/>
    <property type="evidence" value="ECO:0007669"/>
    <property type="project" value="UniProtKB-KW"/>
</dbReference>
<keyword evidence="2" id="KW-0678">Repressor</keyword>
<evidence type="ECO:0000256" key="6">
    <source>
        <dbReference type="ARBA" id="ARBA00024937"/>
    </source>
</evidence>
<evidence type="ECO:0000259" key="7">
    <source>
        <dbReference type="PROSITE" id="PS51000"/>
    </source>
</evidence>
<dbReference type="PROSITE" id="PS51000">
    <property type="entry name" value="HTH_DEOR_2"/>
    <property type="match status" value="1"/>
</dbReference>
<reference evidence="8 9" key="1">
    <citation type="submission" date="2015-07" db="EMBL/GenBank/DDBJ databases">
        <title>Genome sequence of Ornatilinea apprima DSM 23815.</title>
        <authorList>
            <person name="Hemp J."/>
            <person name="Ward L.M."/>
            <person name="Pace L.A."/>
            <person name="Fischer W.W."/>
        </authorList>
    </citation>
    <scope>NUCLEOTIDE SEQUENCE [LARGE SCALE GENOMIC DNA]</scope>
    <source>
        <strain evidence="8 9">P3M-1</strain>
    </source>
</reference>
<comment type="function">
    <text evidence="6">Repressor of the lactose catabolism operon. Galactose-6-phosphate is the inducer.</text>
</comment>
<evidence type="ECO:0000313" key="8">
    <source>
        <dbReference type="EMBL" id="KPL78298.1"/>
    </source>
</evidence>
<dbReference type="SMART" id="SM00420">
    <property type="entry name" value="HTH_DEOR"/>
    <property type="match status" value="1"/>
</dbReference>
<sequence>MLAAERRQYILECLQRDGRVLANQLSAELNVSEDTIRRDLREMAAEGLLQRVHGGALRKSPALVNYKTRLSQITDQKMTVAKKAAALIQDGMVVFMGGGTTNTQVAGFLAPNLQATIITHNPNAAIALAEHPGVEVILLGGRLYKYAQVTVGAETLEQVRQVRADLCLLGVCSLHPEVGISLQDFEESRIQRAMADNSAEVAALASAEKIGTAAPFVVGGLDLLNYIVTSGDLSEEELAPYRQFHLEIL</sequence>
<dbReference type="PANTHER" id="PTHR30363:SF4">
    <property type="entry name" value="GLYCEROL-3-PHOSPHATE REGULON REPRESSOR"/>
    <property type="match status" value="1"/>
</dbReference>
<keyword evidence="5" id="KW-0804">Transcription</keyword>
<evidence type="ECO:0000256" key="5">
    <source>
        <dbReference type="ARBA" id="ARBA00023163"/>
    </source>
</evidence>
<evidence type="ECO:0000313" key="9">
    <source>
        <dbReference type="Proteomes" id="UP000050417"/>
    </source>
</evidence>
<feature type="domain" description="HTH deoR-type" evidence="7">
    <location>
        <begin position="3"/>
        <end position="58"/>
    </location>
</feature>
<dbReference type="SUPFAM" id="SSF46785">
    <property type="entry name" value="Winged helix' DNA-binding domain"/>
    <property type="match status" value="1"/>
</dbReference>
<name>A0A0N8GNJ8_9CHLR</name>
<dbReference type="PATRIC" id="fig|1134406.4.peg.3330"/>
<dbReference type="InterPro" id="IPR001034">
    <property type="entry name" value="DeoR_HTH"/>
</dbReference>
<dbReference type="STRING" id="1134406.ADN00_07520"/>
<dbReference type="PANTHER" id="PTHR30363">
    <property type="entry name" value="HTH-TYPE TRANSCRIPTIONAL REGULATOR SRLR-RELATED"/>
    <property type="match status" value="1"/>
</dbReference>
<proteinExistence type="predicted"/>
<dbReference type="PROSITE" id="PS00894">
    <property type="entry name" value="HTH_DEOR_1"/>
    <property type="match status" value="1"/>
</dbReference>
<accession>A0A0N8GNJ8</accession>
<organism evidence="8 9">
    <name type="scientific">Ornatilinea apprima</name>
    <dbReference type="NCBI Taxonomy" id="1134406"/>
    <lineage>
        <taxon>Bacteria</taxon>
        <taxon>Bacillati</taxon>
        <taxon>Chloroflexota</taxon>
        <taxon>Anaerolineae</taxon>
        <taxon>Anaerolineales</taxon>
        <taxon>Anaerolineaceae</taxon>
        <taxon>Ornatilinea</taxon>
    </lineage>
</organism>
<dbReference type="SMART" id="SM01134">
    <property type="entry name" value="DeoRC"/>
    <property type="match status" value="1"/>
</dbReference>
<dbReference type="RefSeq" id="WP_075062365.1">
    <property type="nucleotide sequence ID" value="NZ_LGCL01000019.1"/>
</dbReference>
<dbReference type="GO" id="GO:0003700">
    <property type="term" value="F:DNA-binding transcription factor activity"/>
    <property type="evidence" value="ECO:0007669"/>
    <property type="project" value="InterPro"/>
</dbReference>
<dbReference type="InterPro" id="IPR050313">
    <property type="entry name" value="Carb_Metab_HTH_regulators"/>
</dbReference>
<dbReference type="Proteomes" id="UP000050417">
    <property type="component" value="Unassembled WGS sequence"/>
</dbReference>
<dbReference type="InterPro" id="IPR014036">
    <property type="entry name" value="DeoR-like_C"/>
</dbReference>
<evidence type="ECO:0000256" key="1">
    <source>
        <dbReference type="ARBA" id="ARBA00021390"/>
    </source>
</evidence>
<dbReference type="Pfam" id="PF08220">
    <property type="entry name" value="HTH_DeoR"/>
    <property type="match status" value="1"/>
</dbReference>
<dbReference type="Gene3D" id="1.10.10.10">
    <property type="entry name" value="Winged helix-like DNA-binding domain superfamily/Winged helix DNA-binding domain"/>
    <property type="match status" value="1"/>
</dbReference>
<keyword evidence="9" id="KW-1185">Reference proteome</keyword>
<dbReference type="Pfam" id="PF00455">
    <property type="entry name" value="DeoRC"/>
    <property type="match status" value="1"/>
</dbReference>